<comment type="caution">
    <text evidence="3">The sequence shown here is derived from an EMBL/GenBank/DDBJ whole genome shotgun (WGS) entry which is preliminary data.</text>
</comment>
<feature type="transmembrane region" description="Helical" evidence="1">
    <location>
        <begin position="200"/>
        <end position="220"/>
    </location>
</feature>
<accession>A0ABR0E4C0</accession>
<feature type="transmembrane region" description="Helical" evidence="1">
    <location>
        <begin position="130"/>
        <end position="152"/>
    </location>
</feature>
<dbReference type="Proteomes" id="UP001305779">
    <property type="component" value="Unassembled WGS sequence"/>
</dbReference>
<keyword evidence="1" id="KW-0812">Transmembrane</keyword>
<keyword evidence="4" id="KW-1185">Reference proteome</keyword>
<sequence>MTTQILYPPLAAITPTDQRGVLWVIGIICLAFIYLTLALRVFVRWRRFQPDDYAILAACVLVVAEASVAFAAVGMGLGSSRLNREGSRESTVWRLFIASEAIFVIATFTAKAAVLLTVEKLLARDMRERTLFQYTLVAVGLLGVASVLTVTIDCAGQTCNQQPRWIAVALMDSVSEIWGFSLFCWVVFSLQMKFTFKFTSAAILGLRLFCVAFAGVHAYYVSRYEQANDPAVNVITPLSWQQLALTWSLLSAMAVALRPFIREMHTGMGMDLANVGEGSYARSKKYTANAYKMQELSKNSNRQVKIAQEENDSSGSEPYRADDIHYSAAIYHEDRKPSSASARSQEPMIRREVEYTVTYDVEHQ</sequence>
<evidence type="ECO:0000313" key="4">
    <source>
        <dbReference type="Proteomes" id="UP001305779"/>
    </source>
</evidence>
<dbReference type="Pfam" id="PF20684">
    <property type="entry name" value="Fung_rhodopsin"/>
    <property type="match status" value="1"/>
</dbReference>
<evidence type="ECO:0000259" key="2">
    <source>
        <dbReference type="Pfam" id="PF20684"/>
    </source>
</evidence>
<feature type="transmembrane region" description="Helical" evidence="1">
    <location>
        <begin position="95"/>
        <end position="118"/>
    </location>
</feature>
<reference evidence="3 4" key="1">
    <citation type="journal article" date="2023" name="G3 (Bethesda)">
        <title>A chromosome-level genome assembly of Zasmidium syzygii isolated from banana leaves.</title>
        <authorList>
            <person name="van Westerhoven A.C."/>
            <person name="Mehrabi R."/>
            <person name="Talebi R."/>
            <person name="Steentjes M.B.F."/>
            <person name="Corcolon B."/>
            <person name="Chong P.A."/>
            <person name="Kema G.H.J."/>
            <person name="Seidl M.F."/>
        </authorList>
    </citation>
    <scope>NUCLEOTIDE SEQUENCE [LARGE SCALE GENOMIC DNA]</scope>
    <source>
        <strain evidence="3 4">P124</strain>
    </source>
</reference>
<name>A0ABR0E4C0_ZASCE</name>
<feature type="domain" description="Rhodopsin" evidence="2">
    <location>
        <begin position="40"/>
        <end position="262"/>
    </location>
</feature>
<evidence type="ECO:0000313" key="3">
    <source>
        <dbReference type="EMBL" id="KAK4496105.1"/>
    </source>
</evidence>
<feature type="transmembrane region" description="Helical" evidence="1">
    <location>
        <begin position="240"/>
        <end position="261"/>
    </location>
</feature>
<dbReference type="EMBL" id="JAXOVC010000010">
    <property type="protein sequence ID" value="KAK4496105.1"/>
    <property type="molecule type" value="Genomic_DNA"/>
</dbReference>
<gene>
    <name evidence="3" type="ORF">PRZ48_012084</name>
</gene>
<dbReference type="InterPro" id="IPR049326">
    <property type="entry name" value="Rhodopsin_dom_fungi"/>
</dbReference>
<dbReference type="PANTHER" id="PTHR39614">
    <property type="entry name" value="INTEGRAL MEMBRANE PROTEIN"/>
    <property type="match status" value="1"/>
</dbReference>
<proteinExistence type="predicted"/>
<organism evidence="3 4">
    <name type="scientific">Zasmidium cellare</name>
    <name type="common">Wine cellar mold</name>
    <name type="synonym">Racodium cellare</name>
    <dbReference type="NCBI Taxonomy" id="395010"/>
    <lineage>
        <taxon>Eukaryota</taxon>
        <taxon>Fungi</taxon>
        <taxon>Dikarya</taxon>
        <taxon>Ascomycota</taxon>
        <taxon>Pezizomycotina</taxon>
        <taxon>Dothideomycetes</taxon>
        <taxon>Dothideomycetidae</taxon>
        <taxon>Mycosphaerellales</taxon>
        <taxon>Mycosphaerellaceae</taxon>
        <taxon>Zasmidium</taxon>
    </lineage>
</organism>
<dbReference type="PANTHER" id="PTHR39614:SF2">
    <property type="entry name" value="INTEGRAL MEMBRANE PROTEIN"/>
    <property type="match status" value="1"/>
</dbReference>
<feature type="transmembrane region" description="Helical" evidence="1">
    <location>
        <begin position="164"/>
        <end position="188"/>
    </location>
</feature>
<feature type="transmembrane region" description="Helical" evidence="1">
    <location>
        <begin position="20"/>
        <end position="43"/>
    </location>
</feature>
<keyword evidence="1" id="KW-1133">Transmembrane helix</keyword>
<feature type="transmembrane region" description="Helical" evidence="1">
    <location>
        <begin position="55"/>
        <end position="75"/>
    </location>
</feature>
<keyword evidence="1" id="KW-0472">Membrane</keyword>
<evidence type="ECO:0000256" key="1">
    <source>
        <dbReference type="SAM" id="Phobius"/>
    </source>
</evidence>
<protein>
    <recommendedName>
        <fullName evidence="2">Rhodopsin domain-containing protein</fullName>
    </recommendedName>
</protein>